<sequence>MYMLSKDKPFKTSFYNPYNTKKRTRTTPEQLEALETIFQCTSKPAMQVRKELSIKLDMPLRNIQVWFQNRRAKAKSTNCFPQETGTAECAVRNLKSLSGKAERPAQLTPLDPAALAPPTDLALPVWASQDQSQVYSPLDEYFNSIDFLNIPAQYPPTPQSMGFLYPHATFPYQDPFMPFYSTPCMSLYPQLE</sequence>
<evidence type="ECO:0000313" key="2">
    <source>
        <dbReference type="Proteomes" id="UP001165960"/>
    </source>
</evidence>
<comment type="caution">
    <text evidence="1">The sequence shown here is derived from an EMBL/GenBank/DDBJ whole genome shotgun (WGS) entry which is preliminary data.</text>
</comment>
<organism evidence="1 2">
    <name type="scientific">Entomophthora muscae</name>
    <dbReference type="NCBI Taxonomy" id="34485"/>
    <lineage>
        <taxon>Eukaryota</taxon>
        <taxon>Fungi</taxon>
        <taxon>Fungi incertae sedis</taxon>
        <taxon>Zoopagomycota</taxon>
        <taxon>Entomophthoromycotina</taxon>
        <taxon>Entomophthoromycetes</taxon>
        <taxon>Entomophthorales</taxon>
        <taxon>Entomophthoraceae</taxon>
        <taxon>Entomophthora</taxon>
    </lineage>
</organism>
<dbReference type="Proteomes" id="UP001165960">
    <property type="component" value="Unassembled WGS sequence"/>
</dbReference>
<dbReference type="EMBL" id="QTSX02005716">
    <property type="protein sequence ID" value="KAJ9058592.1"/>
    <property type="molecule type" value="Genomic_DNA"/>
</dbReference>
<reference evidence="1" key="1">
    <citation type="submission" date="2022-04" db="EMBL/GenBank/DDBJ databases">
        <title>Genome of the entomopathogenic fungus Entomophthora muscae.</title>
        <authorList>
            <person name="Elya C."/>
            <person name="Lovett B.R."/>
            <person name="Lee E."/>
            <person name="Macias A.M."/>
            <person name="Hajek A.E."/>
            <person name="De Bivort B.L."/>
            <person name="Kasson M.T."/>
            <person name="De Fine Licht H.H."/>
            <person name="Stajich J.E."/>
        </authorList>
    </citation>
    <scope>NUCLEOTIDE SEQUENCE</scope>
    <source>
        <strain evidence="1">Berkeley</strain>
    </source>
</reference>
<keyword evidence="2" id="KW-1185">Reference proteome</keyword>
<accession>A0ACC2S8S8</accession>
<evidence type="ECO:0000313" key="1">
    <source>
        <dbReference type="EMBL" id="KAJ9058592.1"/>
    </source>
</evidence>
<protein>
    <submittedName>
        <fullName evidence="1">Uncharacterized protein</fullName>
    </submittedName>
</protein>
<name>A0ACC2S8S8_9FUNG</name>
<gene>
    <name evidence="1" type="ORF">DSO57_1010822</name>
</gene>
<proteinExistence type="predicted"/>